<feature type="domain" description="LysM" evidence="4">
    <location>
        <begin position="25"/>
        <end position="71"/>
    </location>
</feature>
<dbReference type="SUPFAM" id="SSF54106">
    <property type="entry name" value="LysM domain"/>
    <property type="match status" value="1"/>
</dbReference>
<keyword evidence="1" id="KW-0147">Chitin-binding</keyword>
<comment type="caution">
    <text evidence="5">The sequence shown here is derived from an EMBL/GenBank/DDBJ whole genome shotgun (WGS) entry which is preliminary data.</text>
</comment>
<dbReference type="AlphaFoldDB" id="A0AA40AEQ4"/>
<dbReference type="InterPro" id="IPR052210">
    <property type="entry name" value="LysM1-like"/>
</dbReference>
<protein>
    <recommendedName>
        <fullName evidence="4">LysM domain-containing protein</fullName>
    </recommendedName>
</protein>
<name>A0AA40AEQ4_9PEZI</name>
<organism evidence="5 6">
    <name type="scientific">Lasiosphaeris hirsuta</name>
    <dbReference type="NCBI Taxonomy" id="260670"/>
    <lineage>
        <taxon>Eukaryota</taxon>
        <taxon>Fungi</taxon>
        <taxon>Dikarya</taxon>
        <taxon>Ascomycota</taxon>
        <taxon>Pezizomycotina</taxon>
        <taxon>Sordariomycetes</taxon>
        <taxon>Sordariomycetidae</taxon>
        <taxon>Sordariales</taxon>
        <taxon>Lasiosphaeriaceae</taxon>
        <taxon>Lasiosphaeris</taxon>
    </lineage>
</organism>
<evidence type="ECO:0000259" key="4">
    <source>
        <dbReference type="PROSITE" id="PS51782"/>
    </source>
</evidence>
<dbReference type="InterPro" id="IPR036779">
    <property type="entry name" value="LysM_dom_sf"/>
</dbReference>
<dbReference type="EMBL" id="JAUKUA010000004">
    <property type="protein sequence ID" value="KAK0714481.1"/>
    <property type="molecule type" value="Genomic_DNA"/>
</dbReference>
<keyword evidence="6" id="KW-1185">Reference proteome</keyword>
<evidence type="ECO:0000256" key="2">
    <source>
        <dbReference type="ARBA" id="ARBA00023026"/>
    </source>
</evidence>
<dbReference type="GO" id="GO:0008061">
    <property type="term" value="F:chitin binding"/>
    <property type="evidence" value="ECO:0007669"/>
    <property type="project" value="UniProtKB-KW"/>
</dbReference>
<keyword evidence="2" id="KW-0843">Virulence</keyword>
<dbReference type="Proteomes" id="UP001172102">
    <property type="component" value="Unassembled WGS sequence"/>
</dbReference>
<dbReference type="Pfam" id="PF01476">
    <property type="entry name" value="LysM"/>
    <property type="match status" value="1"/>
</dbReference>
<sequence length="73" mass="7929">MPAVGANGVTTPAPFQPGMLDGCRRFYLVRPGDTCELIGARFGVAPELLVVWNPWARLDCTRMLADVYCCVGI</sequence>
<reference evidence="5" key="1">
    <citation type="submission" date="2023-06" db="EMBL/GenBank/DDBJ databases">
        <title>Genome-scale phylogeny and comparative genomics of the fungal order Sordariales.</title>
        <authorList>
            <consortium name="Lawrence Berkeley National Laboratory"/>
            <person name="Hensen N."/>
            <person name="Bonometti L."/>
            <person name="Westerberg I."/>
            <person name="Brannstrom I.O."/>
            <person name="Guillou S."/>
            <person name="Cros-Aarteil S."/>
            <person name="Calhoun S."/>
            <person name="Haridas S."/>
            <person name="Kuo A."/>
            <person name="Mondo S."/>
            <person name="Pangilinan J."/>
            <person name="Riley R."/>
            <person name="Labutti K."/>
            <person name="Andreopoulos B."/>
            <person name="Lipzen A."/>
            <person name="Chen C."/>
            <person name="Yanf M."/>
            <person name="Daum C."/>
            <person name="Ng V."/>
            <person name="Clum A."/>
            <person name="Steindorff A."/>
            <person name="Ohm R."/>
            <person name="Martin F."/>
            <person name="Silar P."/>
            <person name="Natvig D."/>
            <person name="Lalanne C."/>
            <person name="Gautier V."/>
            <person name="Ament-Velasquez S.L."/>
            <person name="Kruys A."/>
            <person name="Hutchinson M.I."/>
            <person name="Powell A.J."/>
            <person name="Barry K."/>
            <person name="Miller A.N."/>
            <person name="Grigoriev I.V."/>
            <person name="Debuchy R."/>
            <person name="Gladieux P."/>
            <person name="Thoren M.H."/>
            <person name="Johannesson H."/>
        </authorList>
    </citation>
    <scope>NUCLEOTIDE SEQUENCE</scope>
    <source>
        <strain evidence="5">SMH4607-1</strain>
    </source>
</reference>
<dbReference type="InterPro" id="IPR018392">
    <property type="entry name" value="LysM"/>
</dbReference>
<dbReference type="PANTHER" id="PTHR34997:SF1">
    <property type="entry name" value="PEPTIDOGLYCAN-BINDING LYSIN DOMAIN"/>
    <property type="match status" value="1"/>
</dbReference>
<accession>A0AA40AEQ4</accession>
<dbReference type="PROSITE" id="PS51782">
    <property type="entry name" value="LYSM"/>
    <property type="match status" value="1"/>
</dbReference>
<proteinExistence type="inferred from homology"/>
<comment type="similarity">
    <text evidence="3">Belongs to the secreted LysM effector family.</text>
</comment>
<gene>
    <name evidence="5" type="ORF">B0H67DRAFT_578297</name>
</gene>
<evidence type="ECO:0000313" key="5">
    <source>
        <dbReference type="EMBL" id="KAK0714481.1"/>
    </source>
</evidence>
<dbReference type="Gene3D" id="3.10.350.10">
    <property type="entry name" value="LysM domain"/>
    <property type="match status" value="1"/>
</dbReference>
<dbReference type="PANTHER" id="PTHR34997">
    <property type="entry name" value="AM15"/>
    <property type="match status" value="1"/>
</dbReference>
<evidence type="ECO:0000313" key="6">
    <source>
        <dbReference type="Proteomes" id="UP001172102"/>
    </source>
</evidence>
<dbReference type="CDD" id="cd00118">
    <property type="entry name" value="LysM"/>
    <property type="match status" value="1"/>
</dbReference>
<evidence type="ECO:0000256" key="3">
    <source>
        <dbReference type="ARBA" id="ARBA00044955"/>
    </source>
</evidence>
<evidence type="ECO:0000256" key="1">
    <source>
        <dbReference type="ARBA" id="ARBA00022669"/>
    </source>
</evidence>